<dbReference type="InterPro" id="IPR046520">
    <property type="entry name" value="DUF6697"/>
</dbReference>
<keyword evidence="1" id="KW-0175">Coiled coil</keyword>
<comment type="caution">
    <text evidence="4">The sequence shown here is derived from an EMBL/GenBank/DDBJ whole genome shotgun (WGS) entry which is preliminary data.</text>
</comment>
<dbReference type="Proteomes" id="UP001437256">
    <property type="component" value="Unassembled WGS sequence"/>
</dbReference>
<evidence type="ECO:0000313" key="4">
    <source>
        <dbReference type="EMBL" id="KAL0070416.1"/>
    </source>
</evidence>
<evidence type="ECO:0000313" key="5">
    <source>
        <dbReference type="Proteomes" id="UP001437256"/>
    </source>
</evidence>
<evidence type="ECO:0000256" key="1">
    <source>
        <dbReference type="SAM" id="Coils"/>
    </source>
</evidence>
<evidence type="ECO:0000256" key="2">
    <source>
        <dbReference type="SAM" id="MobiDB-lite"/>
    </source>
</evidence>
<evidence type="ECO:0000259" key="3">
    <source>
        <dbReference type="Pfam" id="PF20411"/>
    </source>
</evidence>
<accession>A0ABR3A8W6</accession>
<dbReference type="Pfam" id="PF20411">
    <property type="entry name" value="DUF6697"/>
    <property type="match status" value="1"/>
</dbReference>
<feature type="region of interest" description="Disordered" evidence="2">
    <location>
        <begin position="1"/>
        <end position="28"/>
    </location>
</feature>
<sequence>MGLNLQNSHHEIDSSYGSSIPHFGDDTAKENHKIPTIVDMAIEIEKERKKALEAMNARDATVGRLGEAYTSLRQKTALLERLQKENIIPHDLTSKEASRSNDQEEVVKLKHEVLTLEGTVNTLKEEIKVLKESSNKPGLAHVESFGNKNGIEQDYFNSKTHFNALVNPFMYHTLTPPALSRHCSQNSITSSVGSTISGTTTSHPEGGDFMMFRGLPSTEAEDLINARNKLLEAIPLPEDTPDDVLRPIALPPNSTLNEFLSSAPAHVRHMLPNYHTLHDITTSWCPQREEHGYFLTPVFKCNTNPRVTSAHCWSEVDIFGNITKPTDCFYNRDGTWYYAGVYQAFRLDDITAKEWEALSNETTQFLVKDTLSGRKNISPQNVYEVGQLYAAGALRIACIGLQCIGFNKLMYNALLEYVDMASQLGQNKSRPIHERGGSRDIIDSMANMKIAGRGAE</sequence>
<organism evidence="4 5">
    <name type="scientific">Marasmius tenuissimus</name>
    <dbReference type="NCBI Taxonomy" id="585030"/>
    <lineage>
        <taxon>Eukaryota</taxon>
        <taxon>Fungi</taxon>
        <taxon>Dikarya</taxon>
        <taxon>Basidiomycota</taxon>
        <taxon>Agaricomycotina</taxon>
        <taxon>Agaricomycetes</taxon>
        <taxon>Agaricomycetidae</taxon>
        <taxon>Agaricales</taxon>
        <taxon>Marasmiineae</taxon>
        <taxon>Marasmiaceae</taxon>
        <taxon>Marasmius</taxon>
    </lineage>
</organism>
<keyword evidence="5" id="KW-1185">Reference proteome</keyword>
<protein>
    <recommendedName>
        <fullName evidence="3">DUF6697 domain-containing protein</fullName>
    </recommendedName>
</protein>
<reference evidence="4 5" key="1">
    <citation type="submission" date="2024-05" db="EMBL/GenBank/DDBJ databases">
        <title>A draft genome resource for the thread blight pathogen Marasmius tenuissimus strain MS-2.</title>
        <authorList>
            <person name="Yulfo-Soto G.E."/>
            <person name="Baruah I.K."/>
            <person name="Amoako-Attah I."/>
            <person name="Bukari Y."/>
            <person name="Meinhardt L.W."/>
            <person name="Bailey B.A."/>
            <person name="Cohen S.P."/>
        </authorList>
    </citation>
    <scope>NUCLEOTIDE SEQUENCE [LARGE SCALE GENOMIC DNA]</scope>
    <source>
        <strain evidence="4 5">MS-2</strain>
    </source>
</reference>
<dbReference type="EMBL" id="JBBXMP010000006">
    <property type="protein sequence ID" value="KAL0070416.1"/>
    <property type="molecule type" value="Genomic_DNA"/>
</dbReference>
<feature type="domain" description="DUF6697" evidence="3">
    <location>
        <begin position="262"/>
        <end position="416"/>
    </location>
</feature>
<gene>
    <name evidence="4" type="ORF">AAF712_002247</name>
</gene>
<name>A0ABR3A8W6_9AGAR</name>
<feature type="coiled-coil region" evidence="1">
    <location>
        <begin position="106"/>
        <end position="133"/>
    </location>
</feature>
<proteinExistence type="predicted"/>